<gene>
    <name evidence="1" type="ORF">N4261_05550</name>
</gene>
<evidence type="ECO:0000313" key="1">
    <source>
        <dbReference type="EMBL" id="UXH79393.1"/>
    </source>
</evidence>
<sequence length="77" mass="8507">MAAIHAAAISRTWVDLDGVDRPFPSILRAFHDMPVSLLKWRVSLKTKYQSNTRSGVLVCPVPARIYPEAQGFAPPST</sequence>
<name>A0ABY6B2E6_9BURK</name>
<dbReference type="RefSeq" id="WP_261759212.1">
    <property type="nucleotide sequence ID" value="NZ_CP104562.2"/>
</dbReference>
<dbReference type="EMBL" id="CP104562">
    <property type="protein sequence ID" value="UXH79393.1"/>
    <property type="molecule type" value="Genomic_DNA"/>
</dbReference>
<organism evidence="1 2">
    <name type="scientific">Roseateles amylovorans</name>
    <dbReference type="NCBI Taxonomy" id="2978473"/>
    <lineage>
        <taxon>Bacteria</taxon>
        <taxon>Pseudomonadati</taxon>
        <taxon>Pseudomonadota</taxon>
        <taxon>Betaproteobacteria</taxon>
        <taxon>Burkholderiales</taxon>
        <taxon>Sphaerotilaceae</taxon>
        <taxon>Roseateles</taxon>
    </lineage>
</organism>
<accession>A0ABY6B2E6</accession>
<reference evidence="1" key="1">
    <citation type="submission" date="2022-10" db="EMBL/GenBank/DDBJ databases">
        <title>Characterization and whole genome sequencing of a new Roseateles species, isolated from fresh water.</title>
        <authorList>
            <person name="Guliayeva D.Y."/>
            <person name="Akhremchuk A.E."/>
            <person name="Sikolenko M.A."/>
            <person name="Valentovich L.N."/>
            <person name="Sidarenka A.V."/>
        </authorList>
    </citation>
    <scope>NUCLEOTIDE SEQUENCE</scope>
    <source>
        <strain evidence="1">BIM B-1768</strain>
    </source>
</reference>
<proteinExistence type="predicted"/>
<dbReference type="Proteomes" id="UP001064933">
    <property type="component" value="Chromosome"/>
</dbReference>
<keyword evidence="2" id="KW-1185">Reference proteome</keyword>
<protein>
    <submittedName>
        <fullName evidence="1">Uncharacterized protein</fullName>
    </submittedName>
</protein>
<evidence type="ECO:0000313" key="2">
    <source>
        <dbReference type="Proteomes" id="UP001064933"/>
    </source>
</evidence>